<proteinExistence type="predicted"/>
<evidence type="ECO:0000256" key="1">
    <source>
        <dbReference type="SAM" id="MobiDB-lite"/>
    </source>
</evidence>
<dbReference type="RefSeq" id="XP_067922682.1">
    <property type="nucleotide sequence ID" value="XM_068065353.1"/>
</dbReference>
<comment type="caution">
    <text evidence="2">The sequence shown here is derived from an EMBL/GenBank/DDBJ whole genome shotgun (WGS) entry which is preliminary data.</text>
</comment>
<dbReference type="Proteomes" id="UP000221165">
    <property type="component" value="Unassembled WGS sequence"/>
</dbReference>
<reference evidence="2 3" key="1">
    <citation type="journal article" date="2017" name="Int. J. Parasitol.">
        <title>The genome of the protozoan parasite Cystoisospora suis and a reverse vaccinology approach to identify vaccine candidates.</title>
        <authorList>
            <person name="Palmieri N."/>
            <person name="Shrestha A."/>
            <person name="Ruttkowski B."/>
            <person name="Beck T."/>
            <person name="Vogl C."/>
            <person name="Tomley F."/>
            <person name="Blake D.P."/>
            <person name="Joachim A."/>
        </authorList>
    </citation>
    <scope>NUCLEOTIDE SEQUENCE [LARGE SCALE GENOMIC DNA]</scope>
    <source>
        <strain evidence="2 3">Wien I</strain>
    </source>
</reference>
<protein>
    <submittedName>
        <fullName evidence="2">Uncharacterized protein</fullName>
    </submittedName>
</protein>
<dbReference type="VEuPathDB" id="ToxoDB:CSUI_005174"/>
<feature type="region of interest" description="Disordered" evidence="1">
    <location>
        <begin position="17"/>
        <end position="69"/>
    </location>
</feature>
<gene>
    <name evidence="2" type="ORF">CSUI_005174</name>
</gene>
<keyword evidence="3" id="KW-1185">Reference proteome</keyword>
<dbReference type="GeneID" id="94428564"/>
<accession>A0A2C6KUQ2</accession>
<name>A0A2C6KUQ2_9APIC</name>
<dbReference type="EMBL" id="MIGC01002484">
    <property type="protein sequence ID" value="PHJ20997.1"/>
    <property type="molecule type" value="Genomic_DNA"/>
</dbReference>
<evidence type="ECO:0000313" key="2">
    <source>
        <dbReference type="EMBL" id="PHJ20997.1"/>
    </source>
</evidence>
<feature type="compositionally biased region" description="Polar residues" evidence="1">
    <location>
        <begin position="55"/>
        <end position="69"/>
    </location>
</feature>
<evidence type="ECO:0000313" key="3">
    <source>
        <dbReference type="Proteomes" id="UP000221165"/>
    </source>
</evidence>
<sequence>MECILFFQASFDGLQSDSQRQDEGRLISTTKERKVSKNTNKDHSPEVSCKEKSQRISSITKTSLTQGKR</sequence>
<organism evidence="2 3">
    <name type="scientific">Cystoisospora suis</name>
    <dbReference type="NCBI Taxonomy" id="483139"/>
    <lineage>
        <taxon>Eukaryota</taxon>
        <taxon>Sar</taxon>
        <taxon>Alveolata</taxon>
        <taxon>Apicomplexa</taxon>
        <taxon>Conoidasida</taxon>
        <taxon>Coccidia</taxon>
        <taxon>Eucoccidiorida</taxon>
        <taxon>Eimeriorina</taxon>
        <taxon>Sarcocystidae</taxon>
        <taxon>Cystoisospora</taxon>
    </lineage>
</organism>
<dbReference type="AlphaFoldDB" id="A0A2C6KUQ2"/>
<feature type="compositionally biased region" description="Basic and acidic residues" evidence="1">
    <location>
        <begin position="19"/>
        <end position="54"/>
    </location>
</feature>